<evidence type="ECO:0000259" key="2">
    <source>
        <dbReference type="Pfam" id="PF16862"/>
    </source>
</evidence>
<evidence type="ECO:0000313" key="4">
    <source>
        <dbReference type="Proteomes" id="UP001149165"/>
    </source>
</evidence>
<proteinExistence type="predicted"/>
<dbReference type="InterPro" id="IPR017853">
    <property type="entry name" value="GH"/>
</dbReference>
<dbReference type="InterPro" id="IPR052974">
    <property type="entry name" value="GH79_Enzymes"/>
</dbReference>
<evidence type="ECO:0000313" key="3">
    <source>
        <dbReference type="EMBL" id="KAJ5108405.1"/>
    </source>
</evidence>
<dbReference type="Pfam" id="PF16862">
    <property type="entry name" value="Glyco_hydro_79C"/>
    <property type="match status" value="1"/>
</dbReference>
<dbReference type="Proteomes" id="UP001149165">
    <property type="component" value="Unassembled WGS sequence"/>
</dbReference>
<dbReference type="Gene3D" id="3.20.20.80">
    <property type="entry name" value="Glycosidases"/>
    <property type="match status" value="1"/>
</dbReference>
<feature type="domain" description="Beta-glucuronidase C-terminal" evidence="2">
    <location>
        <begin position="410"/>
        <end position="525"/>
    </location>
</feature>
<dbReference type="PANTHER" id="PTHR36183">
    <property type="entry name" value="BETA-GLUCURONIDASE"/>
    <property type="match status" value="1"/>
</dbReference>
<keyword evidence="1" id="KW-0732">Signal</keyword>
<dbReference type="PANTHER" id="PTHR36183:SF2">
    <property type="entry name" value="BETA-GLUCURONIDASE C-TERMINAL DOMAIN-CONTAINING PROTEIN"/>
    <property type="match status" value="1"/>
</dbReference>
<evidence type="ECO:0000256" key="1">
    <source>
        <dbReference type="SAM" id="SignalP"/>
    </source>
</evidence>
<dbReference type="AlphaFoldDB" id="A0A9W9KJ70"/>
<dbReference type="InterPro" id="IPR031728">
    <property type="entry name" value="GlcAase_C"/>
</dbReference>
<name>A0A9W9KJ70_9EURO</name>
<feature type="signal peptide" evidence="1">
    <location>
        <begin position="1"/>
        <end position="22"/>
    </location>
</feature>
<keyword evidence="4" id="KW-1185">Reference proteome</keyword>
<gene>
    <name evidence="3" type="ORF">N7456_005080</name>
</gene>
<protein>
    <submittedName>
        <fullName evidence="3">Beta-glucuronidase</fullName>
    </submittedName>
</protein>
<sequence length="529" mass="58493">MILFKILSLLCGLTASVSLVDAASYVVEETPPQDAAPPVLSPFVSFSIEFVYFPDYAGNKTEPNSFSNQLLENLGEIQGVRPHIRIGGNTQDYALFNSSLKTSINGTYIPSKSTDYPYIIYIGPSYFESYLMWPNTKFSHGFNLAKNSSHNTQLLLDSVPFACQALSHDNLLVWELGNEPDDYKNAIQGALRPFNWTEKDYVHEWFNRTAALKKQMNIHCPHLADAKYMAPSFGGIDGSLKALTTWQDGLNDAGNIAFDAEHNYMGGADEPGVTLQKTLMNHTAVIQNAAQHVDFMKSLKSNNLASDIPYILGETNSLYSEGRAGLSNSFGAALWGVDWNLYCASQGIRRIYMHQGTDYRYAAWQPISTNKTTIGTKAPYYGNAMVAAMTKGGDDVTIVNIPLEQDTESAYAAYVDGKVTRIAVISMVEFNYTSIESDTSSNSRPKAQYSFKLPDSFKSHQISVQRMMANGSDAVTGVTWDGFSYNYELENGSPVRMKNVTNHETVQVDRDGMLVIDVPYSSAALVNLQ</sequence>
<dbReference type="OrthoDB" id="2831684at2759"/>
<dbReference type="EMBL" id="JAPQKH010000003">
    <property type="protein sequence ID" value="KAJ5108405.1"/>
    <property type="molecule type" value="Genomic_DNA"/>
</dbReference>
<organism evidence="3 4">
    <name type="scientific">Penicillium angulare</name>
    <dbReference type="NCBI Taxonomy" id="116970"/>
    <lineage>
        <taxon>Eukaryota</taxon>
        <taxon>Fungi</taxon>
        <taxon>Dikarya</taxon>
        <taxon>Ascomycota</taxon>
        <taxon>Pezizomycotina</taxon>
        <taxon>Eurotiomycetes</taxon>
        <taxon>Eurotiomycetidae</taxon>
        <taxon>Eurotiales</taxon>
        <taxon>Aspergillaceae</taxon>
        <taxon>Penicillium</taxon>
    </lineage>
</organism>
<comment type="caution">
    <text evidence="3">The sequence shown here is derived from an EMBL/GenBank/DDBJ whole genome shotgun (WGS) entry which is preliminary data.</text>
</comment>
<reference evidence="3" key="2">
    <citation type="journal article" date="2023" name="IMA Fungus">
        <title>Comparative genomic study of the Penicillium genus elucidates a diverse pangenome and 15 lateral gene transfer events.</title>
        <authorList>
            <person name="Petersen C."/>
            <person name="Sorensen T."/>
            <person name="Nielsen M.R."/>
            <person name="Sondergaard T.E."/>
            <person name="Sorensen J.L."/>
            <person name="Fitzpatrick D.A."/>
            <person name="Frisvad J.C."/>
            <person name="Nielsen K.L."/>
        </authorList>
    </citation>
    <scope>NUCLEOTIDE SEQUENCE</scope>
    <source>
        <strain evidence="3">IBT 30069</strain>
    </source>
</reference>
<accession>A0A9W9KJ70</accession>
<dbReference type="SUPFAM" id="SSF51445">
    <property type="entry name" value="(Trans)glycosidases"/>
    <property type="match status" value="1"/>
</dbReference>
<reference evidence="3" key="1">
    <citation type="submission" date="2022-11" db="EMBL/GenBank/DDBJ databases">
        <authorList>
            <person name="Petersen C."/>
        </authorList>
    </citation>
    <scope>NUCLEOTIDE SEQUENCE</scope>
    <source>
        <strain evidence="3">IBT 30069</strain>
    </source>
</reference>
<feature type="chain" id="PRO_5040770068" evidence="1">
    <location>
        <begin position="23"/>
        <end position="529"/>
    </location>
</feature>